<dbReference type="Proteomes" id="UP000585050">
    <property type="component" value="Unassembled WGS sequence"/>
</dbReference>
<dbReference type="Gene3D" id="3.40.720.10">
    <property type="entry name" value="Alkaline Phosphatase, subunit A"/>
    <property type="match status" value="1"/>
</dbReference>
<dbReference type="InterPro" id="IPR000917">
    <property type="entry name" value="Sulfatase_N"/>
</dbReference>
<protein>
    <submittedName>
        <fullName evidence="4">Sulfatase-like hydrolase/transferase</fullName>
    </submittedName>
</protein>
<dbReference type="RefSeq" id="WP_168884787.1">
    <property type="nucleotide sequence ID" value="NZ_JABAIL010000009.1"/>
</dbReference>
<gene>
    <name evidence="4" type="ORF">HGP29_22935</name>
</gene>
<dbReference type="AlphaFoldDB" id="A0A7X8SPM5"/>
<name>A0A7X8SPM5_9BACT</name>
<evidence type="ECO:0000256" key="2">
    <source>
        <dbReference type="ARBA" id="ARBA00022801"/>
    </source>
</evidence>
<accession>A0A7X8SPM5</accession>
<reference evidence="4 5" key="1">
    <citation type="submission" date="2020-04" db="EMBL/GenBank/DDBJ databases">
        <title>Flammeovirga sp. SR4, a novel species isolated from seawater.</title>
        <authorList>
            <person name="Wang X."/>
        </authorList>
    </citation>
    <scope>NUCLEOTIDE SEQUENCE [LARGE SCALE GENOMIC DNA]</scope>
    <source>
        <strain evidence="4 5">SR4</strain>
    </source>
</reference>
<keyword evidence="5" id="KW-1185">Reference proteome</keyword>
<feature type="domain" description="Sulfatase N-terminal" evidence="3">
    <location>
        <begin position="22"/>
        <end position="331"/>
    </location>
</feature>
<keyword evidence="2 4" id="KW-0378">Hydrolase</keyword>
<dbReference type="PANTHER" id="PTHR42693">
    <property type="entry name" value="ARYLSULFATASE FAMILY MEMBER"/>
    <property type="match status" value="1"/>
</dbReference>
<dbReference type="InterPro" id="IPR050738">
    <property type="entry name" value="Sulfatase"/>
</dbReference>
<comment type="caution">
    <text evidence="4">The sequence shown here is derived from an EMBL/GenBank/DDBJ whole genome shotgun (WGS) entry which is preliminary data.</text>
</comment>
<dbReference type="SUPFAM" id="SSF53649">
    <property type="entry name" value="Alkaline phosphatase-like"/>
    <property type="match status" value="1"/>
</dbReference>
<evidence type="ECO:0000259" key="3">
    <source>
        <dbReference type="Pfam" id="PF00884"/>
    </source>
</evidence>
<evidence type="ECO:0000313" key="4">
    <source>
        <dbReference type="EMBL" id="NLR94076.1"/>
    </source>
</evidence>
<dbReference type="InterPro" id="IPR017850">
    <property type="entry name" value="Alkaline_phosphatase_core_sf"/>
</dbReference>
<dbReference type="Pfam" id="PF00884">
    <property type="entry name" value="Sulfatase"/>
    <property type="match status" value="1"/>
</dbReference>
<dbReference type="PANTHER" id="PTHR42693:SF53">
    <property type="entry name" value="ENDO-4-O-SULFATASE"/>
    <property type="match status" value="1"/>
</dbReference>
<proteinExistence type="inferred from homology"/>
<evidence type="ECO:0000313" key="5">
    <source>
        <dbReference type="Proteomes" id="UP000585050"/>
    </source>
</evidence>
<dbReference type="GO" id="GO:0004065">
    <property type="term" value="F:arylsulfatase activity"/>
    <property type="evidence" value="ECO:0007669"/>
    <property type="project" value="TreeGrafter"/>
</dbReference>
<comment type="similarity">
    <text evidence="1">Belongs to the sulfatase family.</text>
</comment>
<sequence length="444" mass="50176">MKALLIGIFLMMSWGTYAQKKPNFLIIVADDLGYGDLSCYGAKDIKTPNIDQLASEGALFTNFHTTSSVCSPSRASMYTGKYPDLVGVPGVVRVNQSNSFGFFAPQGKTIMNVFKEQSDYTTALIGKWHLGHASPNLPNERGFDFFQGWLVGMTDYYKHVRYNENWMRKNDQKIEPEGHCTDLFTDWTLKYLDQNNQPFCLFLTYTAPHSPLQPPAEYYDKVIAREKGISEKRAKYAGLVEHMDDQIARVVQKLKENGQLDNTVIMFLSDNGGAENHGADNGVFKGQKGDLYEGGTRVPFIVRWGKNIKPQKTDMYMSVTDIFPTMASIIGAEVVEDLSGIDQKNYLLNGEVAKEDRVDIGVRRGNRSDCVDGTIFYSVQKNGWKYMQNSACQPYVFYNMSKDKEEMHPIPASDLPKKKKNFDKILRKHIVNSGGVSWQNLLTD</sequence>
<dbReference type="EMBL" id="JABAIL010000009">
    <property type="protein sequence ID" value="NLR94076.1"/>
    <property type="molecule type" value="Genomic_DNA"/>
</dbReference>
<organism evidence="4 5">
    <name type="scientific">Flammeovirga agarivorans</name>
    <dbReference type="NCBI Taxonomy" id="2726742"/>
    <lineage>
        <taxon>Bacteria</taxon>
        <taxon>Pseudomonadati</taxon>
        <taxon>Bacteroidota</taxon>
        <taxon>Cytophagia</taxon>
        <taxon>Cytophagales</taxon>
        <taxon>Flammeovirgaceae</taxon>
        <taxon>Flammeovirga</taxon>
    </lineage>
</organism>
<keyword evidence="4" id="KW-0808">Transferase</keyword>
<evidence type="ECO:0000256" key="1">
    <source>
        <dbReference type="ARBA" id="ARBA00008779"/>
    </source>
</evidence>
<dbReference type="GO" id="GO:0016740">
    <property type="term" value="F:transferase activity"/>
    <property type="evidence" value="ECO:0007669"/>
    <property type="project" value="UniProtKB-KW"/>
</dbReference>